<gene>
    <name evidence="1" type="ORF">S01H1_26098</name>
</gene>
<feature type="non-terminal residue" evidence="1">
    <location>
        <position position="1"/>
    </location>
</feature>
<dbReference type="AlphaFoldDB" id="X0TM03"/>
<dbReference type="PANTHER" id="PTHR10788:SF106">
    <property type="entry name" value="BCDNA.GH08860"/>
    <property type="match status" value="1"/>
</dbReference>
<dbReference type="GO" id="GO:0004805">
    <property type="term" value="F:trehalose-phosphatase activity"/>
    <property type="evidence" value="ECO:0007669"/>
    <property type="project" value="TreeGrafter"/>
</dbReference>
<proteinExistence type="predicted"/>
<dbReference type="GO" id="GO:0003825">
    <property type="term" value="F:alpha,alpha-trehalose-phosphate synthase (UDP-forming) activity"/>
    <property type="evidence" value="ECO:0007669"/>
    <property type="project" value="TreeGrafter"/>
</dbReference>
<sequence length="283" mass="32959">IRPVGGAVTALDPVMKVCKGTWVAYGSGNADKEVVDKRNEIRVPPENPKYKLRRIWLTKDEENGYYYGYSNKSIWPLCHMTYTKPSFDEVNWAYYKIINKRFADTILDVVRDKKAFVWIHDYHLLLLGKMLKAKNKKLLTAHFLHIPWPNTEAFRICPQKKEILQGLLANDLLGFHIRYHCGNFMETVKLELEARVDAERNSVTYGGHETLVRAFPISVDFEEISKSAQQRDVDKTVKELKDEFSIGDDVFIMVGLDRIDYTKGIIEKIQAVDRFFEKFPKYK</sequence>
<accession>X0TM03</accession>
<organism evidence="1">
    <name type="scientific">marine sediment metagenome</name>
    <dbReference type="NCBI Taxonomy" id="412755"/>
    <lineage>
        <taxon>unclassified sequences</taxon>
        <taxon>metagenomes</taxon>
        <taxon>ecological metagenomes</taxon>
    </lineage>
</organism>
<dbReference type="PANTHER" id="PTHR10788">
    <property type="entry name" value="TREHALOSE-6-PHOSPHATE SYNTHASE"/>
    <property type="match status" value="1"/>
</dbReference>
<reference evidence="1" key="1">
    <citation type="journal article" date="2014" name="Front. Microbiol.">
        <title>High frequency of phylogenetically diverse reductive dehalogenase-homologous genes in deep subseafloor sedimentary metagenomes.</title>
        <authorList>
            <person name="Kawai M."/>
            <person name="Futagami T."/>
            <person name="Toyoda A."/>
            <person name="Takaki Y."/>
            <person name="Nishi S."/>
            <person name="Hori S."/>
            <person name="Arai W."/>
            <person name="Tsubouchi T."/>
            <person name="Morono Y."/>
            <person name="Uchiyama I."/>
            <person name="Ito T."/>
            <person name="Fujiyama A."/>
            <person name="Inagaki F."/>
            <person name="Takami H."/>
        </authorList>
    </citation>
    <scope>NUCLEOTIDE SEQUENCE</scope>
    <source>
        <strain evidence="1">Expedition CK06-06</strain>
    </source>
</reference>
<dbReference type="SUPFAM" id="SSF53756">
    <property type="entry name" value="UDP-Glycosyltransferase/glycogen phosphorylase"/>
    <property type="match status" value="1"/>
</dbReference>
<comment type="caution">
    <text evidence="1">The sequence shown here is derived from an EMBL/GenBank/DDBJ whole genome shotgun (WGS) entry which is preliminary data.</text>
</comment>
<dbReference type="Gene3D" id="3.40.50.2000">
    <property type="entry name" value="Glycogen Phosphorylase B"/>
    <property type="match status" value="2"/>
</dbReference>
<feature type="non-terminal residue" evidence="1">
    <location>
        <position position="283"/>
    </location>
</feature>
<dbReference type="GO" id="GO:0005829">
    <property type="term" value="C:cytosol"/>
    <property type="evidence" value="ECO:0007669"/>
    <property type="project" value="TreeGrafter"/>
</dbReference>
<dbReference type="EMBL" id="BARS01015805">
    <property type="protein sequence ID" value="GAF94578.1"/>
    <property type="molecule type" value="Genomic_DNA"/>
</dbReference>
<protein>
    <submittedName>
        <fullName evidence="1">Uncharacterized protein</fullName>
    </submittedName>
</protein>
<dbReference type="InterPro" id="IPR001830">
    <property type="entry name" value="Glyco_trans_20"/>
</dbReference>
<dbReference type="Pfam" id="PF00982">
    <property type="entry name" value="Glyco_transf_20"/>
    <property type="match status" value="1"/>
</dbReference>
<evidence type="ECO:0000313" key="1">
    <source>
        <dbReference type="EMBL" id="GAF94578.1"/>
    </source>
</evidence>
<name>X0TM03_9ZZZZ</name>
<dbReference type="GO" id="GO:0005992">
    <property type="term" value="P:trehalose biosynthetic process"/>
    <property type="evidence" value="ECO:0007669"/>
    <property type="project" value="InterPro"/>
</dbReference>